<dbReference type="InterPro" id="IPR025234">
    <property type="entry name" value="YjzH-like"/>
</dbReference>
<dbReference type="SUPFAM" id="SSF47413">
    <property type="entry name" value="lambda repressor-like DNA-binding domains"/>
    <property type="match status" value="1"/>
</dbReference>
<dbReference type="InterPro" id="IPR001387">
    <property type="entry name" value="Cro/C1-type_HTH"/>
</dbReference>
<dbReference type="PROSITE" id="PS50943">
    <property type="entry name" value="HTH_CROC1"/>
    <property type="match status" value="1"/>
</dbReference>
<comment type="caution">
    <text evidence="2">The sequence shown here is derived from an EMBL/GenBank/DDBJ whole genome shotgun (WGS) entry which is preliminary data.</text>
</comment>
<dbReference type="AlphaFoldDB" id="A0AAW8QZ08"/>
<organism evidence="2 3">
    <name type="scientific">Brumicola blandensis</name>
    <dbReference type="NCBI Taxonomy" id="3075611"/>
    <lineage>
        <taxon>Bacteria</taxon>
        <taxon>Pseudomonadati</taxon>
        <taxon>Pseudomonadota</taxon>
        <taxon>Gammaproteobacteria</taxon>
        <taxon>Alteromonadales</taxon>
        <taxon>Alteromonadaceae</taxon>
        <taxon>Brumicola</taxon>
    </lineage>
</organism>
<dbReference type="CDD" id="cd00093">
    <property type="entry name" value="HTH_XRE"/>
    <property type="match status" value="1"/>
</dbReference>
<accession>A0AAW8QZ08</accession>
<dbReference type="InterPro" id="IPR010982">
    <property type="entry name" value="Lambda_DNA-bd_dom_sf"/>
</dbReference>
<dbReference type="Proteomes" id="UP001249020">
    <property type="component" value="Unassembled WGS sequence"/>
</dbReference>
<proteinExistence type="predicted"/>
<dbReference type="Pfam" id="PF01381">
    <property type="entry name" value="HTH_3"/>
    <property type="match status" value="1"/>
</dbReference>
<name>A0AAW8QZ08_9ALTE</name>
<protein>
    <submittedName>
        <fullName evidence="2">DUF4177 domain-containing protein</fullName>
    </submittedName>
</protein>
<evidence type="ECO:0000313" key="2">
    <source>
        <dbReference type="EMBL" id="MDT0581110.1"/>
    </source>
</evidence>
<dbReference type="GO" id="GO:0003677">
    <property type="term" value="F:DNA binding"/>
    <property type="evidence" value="ECO:0007669"/>
    <property type="project" value="InterPro"/>
</dbReference>
<keyword evidence="3" id="KW-1185">Reference proteome</keyword>
<evidence type="ECO:0000259" key="1">
    <source>
        <dbReference type="PROSITE" id="PS50943"/>
    </source>
</evidence>
<dbReference type="SMART" id="SM00530">
    <property type="entry name" value="HTH_XRE"/>
    <property type="match status" value="1"/>
</dbReference>
<reference evidence="2 3" key="1">
    <citation type="submission" date="2023-09" db="EMBL/GenBank/DDBJ databases">
        <authorList>
            <person name="Rey-Velasco X."/>
        </authorList>
    </citation>
    <scope>NUCLEOTIDE SEQUENCE [LARGE SCALE GENOMIC DNA]</scope>
    <source>
        <strain evidence="2 3">W409</strain>
    </source>
</reference>
<dbReference type="Gene3D" id="1.10.260.40">
    <property type="entry name" value="lambda repressor-like DNA-binding domains"/>
    <property type="match status" value="1"/>
</dbReference>
<dbReference type="Pfam" id="PF13783">
    <property type="entry name" value="DUF4177"/>
    <property type="match status" value="1"/>
</dbReference>
<dbReference type="EMBL" id="JAVRIE010000001">
    <property type="protein sequence ID" value="MDT0581110.1"/>
    <property type="molecule type" value="Genomic_DNA"/>
</dbReference>
<feature type="domain" description="HTH cro/C1-type" evidence="1">
    <location>
        <begin position="8"/>
        <end position="61"/>
    </location>
</feature>
<gene>
    <name evidence="2" type="ORF">RM544_01015</name>
</gene>
<dbReference type="RefSeq" id="WP_311359925.1">
    <property type="nucleotide sequence ID" value="NZ_JAVRIE010000001.1"/>
</dbReference>
<evidence type="ECO:0000313" key="3">
    <source>
        <dbReference type="Proteomes" id="UP001249020"/>
    </source>
</evidence>
<sequence length="139" mass="15897">MIIDRELVKRLRNKQAWSQEELAVASGLNLRTVQRIEKEGSISLQSKKALASVFGLNIEELDYVEPESCFEYKSVVFKNDVDWLSTWGRNNKQAEYKFDAQINSYAKQGWRVHTLNYGSSVHGGAGQVAVLFERLIELD</sequence>